<dbReference type="RefSeq" id="WP_196102252.1">
    <property type="nucleotide sequence ID" value="NZ_CP064942.1"/>
</dbReference>
<evidence type="ECO:0000313" key="3">
    <source>
        <dbReference type="Proteomes" id="UP000594800"/>
    </source>
</evidence>
<name>A0A7S9LPR0_9RHOB</name>
<evidence type="ECO:0000313" key="2">
    <source>
        <dbReference type="EMBL" id="QPH53041.1"/>
    </source>
</evidence>
<dbReference type="PANTHER" id="PTHR35908">
    <property type="entry name" value="HYPOTHETICAL FUSION PROTEIN"/>
    <property type="match status" value="1"/>
</dbReference>
<dbReference type="KEGG" id="poz:I0K15_14700"/>
<gene>
    <name evidence="2" type="ORF">I0K15_14700</name>
</gene>
<dbReference type="Proteomes" id="UP000594800">
    <property type="component" value="Chromosome"/>
</dbReference>
<feature type="domain" description="Glyoxalase-like" evidence="1">
    <location>
        <begin position="10"/>
        <end position="108"/>
    </location>
</feature>
<sequence length="123" mass="13503">MTHKSLQRIIVIDCKTDDLAEAARFWAGLYDAEVEVDPDGKYAKLSGNAGPMVLLQAVDHDPRVHLDIEADDQAAEVSRLEALGATRVADIKGWTVMEAPTGHRFCVVKPQDARFAEMAEVRG</sequence>
<proteinExistence type="predicted"/>
<dbReference type="SUPFAM" id="SSF54593">
    <property type="entry name" value="Glyoxalase/Bleomycin resistance protein/Dihydroxybiphenyl dioxygenase"/>
    <property type="match status" value="1"/>
</dbReference>
<keyword evidence="3" id="KW-1185">Reference proteome</keyword>
<dbReference type="PANTHER" id="PTHR35908:SF1">
    <property type="entry name" value="CONSERVED PROTEIN"/>
    <property type="match status" value="1"/>
</dbReference>
<organism evidence="2 3">
    <name type="scientific">Pontivivens ytuae</name>
    <dbReference type="NCBI Taxonomy" id="2789856"/>
    <lineage>
        <taxon>Bacteria</taxon>
        <taxon>Pseudomonadati</taxon>
        <taxon>Pseudomonadota</taxon>
        <taxon>Alphaproteobacteria</taxon>
        <taxon>Rhodobacterales</taxon>
        <taxon>Paracoccaceae</taxon>
        <taxon>Pontivivens</taxon>
    </lineage>
</organism>
<dbReference type="InterPro" id="IPR029068">
    <property type="entry name" value="Glyas_Bleomycin-R_OHBP_Dase"/>
</dbReference>
<dbReference type="CDD" id="cd06587">
    <property type="entry name" value="VOC"/>
    <property type="match status" value="1"/>
</dbReference>
<accession>A0A7S9LPR0</accession>
<protein>
    <submittedName>
        <fullName evidence="2">VOC family protein</fullName>
    </submittedName>
</protein>
<dbReference type="AlphaFoldDB" id="A0A7S9LPR0"/>
<dbReference type="Gene3D" id="3.10.180.10">
    <property type="entry name" value="2,3-Dihydroxybiphenyl 1,2-Dioxygenase, domain 1"/>
    <property type="match status" value="1"/>
</dbReference>
<dbReference type="Pfam" id="PF18029">
    <property type="entry name" value="Glyoxalase_6"/>
    <property type="match status" value="1"/>
</dbReference>
<dbReference type="InterPro" id="IPR041581">
    <property type="entry name" value="Glyoxalase_6"/>
</dbReference>
<dbReference type="EMBL" id="CP064942">
    <property type="protein sequence ID" value="QPH53041.1"/>
    <property type="molecule type" value="Genomic_DNA"/>
</dbReference>
<reference evidence="2 3" key="1">
    <citation type="submission" date="2020-11" db="EMBL/GenBank/DDBJ databases">
        <title>Description of Pontivivens ytuae sp. nov. isolated from deep sea sediment of Mariana Trench.</title>
        <authorList>
            <person name="Wang Z."/>
            <person name="Sun Q.-L."/>
            <person name="Xu X.-D."/>
            <person name="Tang Y.-Z."/>
            <person name="Zhang J."/>
        </authorList>
    </citation>
    <scope>NUCLEOTIDE SEQUENCE [LARGE SCALE GENOMIC DNA]</scope>
    <source>
        <strain evidence="2 3">MT2928</strain>
    </source>
</reference>
<evidence type="ECO:0000259" key="1">
    <source>
        <dbReference type="Pfam" id="PF18029"/>
    </source>
</evidence>